<keyword evidence="4" id="KW-0378">Hydrolase</keyword>
<dbReference type="GO" id="GO:0008170">
    <property type="term" value="F:N-methyltransferase activity"/>
    <property type="evidence" value="ECO:0007669"/>
    <property type="project" value="InterPro"/>
</dbReference>
<dbReference type="InterPro" id="IPR002941">
    <property type="entry name" value="DNA_methylase_N4/N6"/>
</dbReference>
<keyword evidence="2" id="KW-0808">Transferase</keyword>
<dbReference type="GO" id="GO:0004519">
    <property type="term" value="F:endonuclease activity"/>
    <property type="evidence" value="ECO:0007669"/>
    <property type="project" value="UniProtKB-KW"/>
</dbReference>
<sequence length="222" mass="25853">MGDVNFSVNNLRQFLSIKDASVWASDYLDKTISESNISYLIQYGKVKKYGNNGSTLISIKDLKDYYLTFNGQREIDWKKKLGSDLNWSLSFDNLRETDTTKHVHRLHPYKGKYIPQLVEYFIDSHVDQFKKDIYFKKGDIILDPFSGSGTTLVQANELGIHSIGIDISRFNNLISEIKLLDYDFESLSTDINNICKKINDFEEDKKILLFEQELNNEIYKFN</sequence>
<keyword evidence="1" id="KW-0489">Methyltransferase</keyword>
<gene>
    <name evidence="4" type="ORF">CO165_01985</name>
</gene>
<dbReference type="Pfam" id="PF01555">
    <property type="entry name" value="N6_N4_Mtase"/>
    <property type="match status" value="1"/>
</dbReference>
<keyword evidence="4" id="KW-0540">Nuclease</keyword>
<dbReference type="AlphaFoldDB" id="A0A2M7XYM9"/>
<evidence type="ECO:0000256" key="2">
    <source>
        <dbReference type="ARBA" id="ARBA00022679"/>
    </source>
</evidence>
<dbReference type="SUPFAM" id="SSF53335">
    <property type="entry name" value="S-adenosyl-L-methionine-dependent methyltransferases"/>
    <property type="match status" value="1"/>
</dbReference>
<evidence type="ECO:0000313" key="5">
    <source>
        <dbReference type="Proteomes" id="UP000229647"/>
    </source>
</evidence>
<reference evidence="5" key="1">
    <citation type="submission" date="2017-09" db="EMBL/GenBank/DDBJ databases">
        <title>Depth-based differentiation of microbial function through sediment-hosted aquifers and enrichment of novel symbionts in the deep terrestrial subsurface.</title>
        <authorList>
            <person name="Probst A.J."/>
            <person name="Ladd B."/>
            <person name="Jarett J.K."/>
            <person name="Geller-Mcgrath D.E."/>
            <person name="Sieber C.M.K."/>
            <person name="Emerson J.B."/>
            <person name="Anantharaman K."/>
            <person name="Thomas B.C."/>
            <person name="Malmstrom R."/>
            <person name="Stieglmeier M."/>
            <person name="Klingl A."/>
            <person name="Woyke T."/>
            <person name="Ryan C.M."/>
            <person name="Banfield J.F."/>
        </authorList>
    </citation>
    <scope>NUCLEOTIDE SEQUENCE [LARGE SCALE GENOMIC DNA]</scope>
</reference>
<evidence type="ECO:0000313" key="4">
    <source>
        <dbReference type="EMBL" id="PJA55740.1"/>
    </source>
</evidence>
<proteinExistence type="predicted"/>
<keyword evidence="4" id="KW-0255">Endonuclease</keyword>
<name>A0A2M7XYM9_9BACT</name>
<dbReference type="GO" id="GO:0003677">
    <property type="term" value="F:DNA binding"/>
    <property type="evidence" value="ECO:0007669"/>
    <property type="project" value="InterPro"/>
</dbReference>
<evidence type="ECO:0000259" key="3">
    <source>
        <dbReference type="Pfam" id="PF01555"/>
    </source>
</evidence>
<dbReference type="GO" id="GO:0032259">
    <property type="term" value="P:methylation"/>
    <property type="evidence" value="ECO:0007669"/>
    <property type="project" value="UniProtKB-KW"/>
</dbReference>
<comment type="caution">
    <text evidence="4">The sequence shown here is derived from an EMBL/GenBank/DDBJ whole genome shotgun (WGS) entry which is preliminary data.</text>
</comment>
<dbReference type="Gene3D" id="3.40.50.150">
    <property type="entry name" value="Vaccinia Virus protein VP39"/>
    <property type="match status" value="1"/>
</dbReference>
<accession>A0A2M7XYM9</accession>
<dbReference type="InterPro" id="IPR029063">
    <property type="entry name" value="SAM-dependent_MTases_sf"/>
</dbReference>
<protein>
    <submittedName>
        <fullName evidence="4">Restriction endonuclease subunit M</fullName>
    </submittedName>
</protein>
<evidence type="ECO:0000256" key="1">
    <source>
        <dbReference type="ARBA" id="ARBA00022603"/>
    </source>
</evidence>
<feature type="domain" description="DNA methylase N-4/N-6" evidence="3">
    <location>
        <begin position="78"/>
        <end position="169"/>
    </location>
</feature>
<dbReference type="Proteomes" id="UP000229647">
    <property type="component" value="Unassembled WGS sequence"/>
</dbReference>
<feature type="non-terminal residue" evidence="4">
    <location>
        <position position="222"/>
    </location>
</feature>
<dbReference type="EMBL" id="PFWL01000087">
    <property type="protein sequence ID" value="PJA55740.1"/>
    <property type="molecule type" value="Genomic_DNA"/>
</dbReference>
<organism evidence="4 5">
    <name type="scientific">Candidatus Roizmanbacteria bacterium CG_4_9_14_3_um_filter_33_18</name>
    <dbReference type="NCBI Taxonomy" id="1974841"/>
    <lineage>
        <taxon>Bacteria</taxon>
        <taxon>Candidatus Roizmaniibacteriota</taxon>
    </lineage>
</organism>